<accession>A0A511QXP7</accession>
<dbReference type="AlphaFoldDB" id="A0A511QXP7"/>
<organism evidence="2 3">
    <name type="scientific">Meiothermus hypogaeus NBRC 106114</name>
    <dbReference type="NCBI Taxonomy" id="1227553"/>
    <lineage>
        <taxon>Bacteria</taxon>
        <taxon>Thermotogati</taxon>
        <taxon>Deinococcota</taxon>
        <taxon>Deinococci</taxon>
        <taxon>Thermales</taxon>
        <taxon>Thermaceae</taxon>
        <taxon>Meiothermus</taxon>
    </lineage>
</organism>
<protein>
    <submittedName>
        <fullName evidence="2">DNA polymerase III subunit epsilon</fullName>
    </submittedName>
</protein>
<dbReference type="SMART" id="SM00479">
    <property type="entry name" value="EXOIII"/>
    <property type="match status" value="1"/>
</dbReference>
<dbReference type="EMBL" id="BJXL01000005">
    <property type="protein sequence ID" value="GEM82151.1"/>
    <property type="molecule type" value="Genomic_DNA"/>
</dbReference>
<feature type="domain" description="Exonuclease" evidence="1">
    <location>
        <begin position="92"/>
        <end position="257"/>
    </location>
</feature>
<evidence type="ECO:0000259" key="1">
    <source>
        <dbReference type="SMART" id="SM00479"/>
    </source>
</evidence>
<gene>
    <name evidence="2" type="ORF">MHY01S_03170</name>
</gene>
<dbReference type="GO" id="GO:0008408">
    <property type="term" value="F:3'-5' exonuclease activity"/>
    <property type="evidence" value="ECO:0007669"/>
    <property type="project" value="TreeGrafter"/>
</dbReference>
<dbReference type="Gene3D" id="3.30.420.10">
    <property type="entry name" value="Ribonuclease H-like superfamily/Ribonuclease H"/>
    <property type="match status" value="1"/>
</dbReference>
<dbReference type="FunFam" id="3.30.420.10:FF:000045">
    <property type="entry name" value="3'-5' exonuclease DinG"/>
    <property type="match status" value="1"/>
</dbReference>
<comment type="caution">
    <text evidence="2">The sequence shown here is derived from an EMBL/GenBank/DDBJ whole genome shotgun (WGS) entry which is preliminary data.</text>
</comment>
<dbReference type="CDD" id="cd06127">
    <property type="entry name" value="DEDDh"/>
    <property type="match status" value="1"/>
</dbReference>
<dbReference type="PANTHER" id="PTHR30231">
    <property type="entry name" value="DNA POLYMERASE III SUBUNIT EPSILON"/>
    <property type="match status" value="1"/>
</dbReference>
<name>A0A511QXP7_9DEIN</name>
<dbReference type="GO" id="GO:0045004">
    <property type="term" value="P:DNA replication proofreading"/>
    <property type="evidence" value="ECO:0007669"/>
    <property type="project" value="TreeGrafter"/>
</dbReference>
<evidence type="ECO:0000313" key="3">
    <source>
        <dbReference type="Proteomes" id="UP000321197"/>
    </source>
</evidence>
<dbReference type="GO" id="GO:0005829">
    <property type="term" value="C:cytosol"/>
    <property type="evidence" value="ECO:0007669"/>
    <property type="project" value="TreeGrafter"/>
</dbReference>
<proteinExistence type="predicted"/>
<dbReference type="InterPro" id="IPR036397">
    <property type="entry name" value="RNaseH_sf"/>
</dbReference>
<dbReference type="Proteomes" id="UP000321197">
    <property type="component" value="Unassembled WGS sequence"/>
</dbReference>
<dbReference type="InterPro" id="IPR012337">
    <property type="entry name" value="RNaseH-like_sf"/>
</dbReference>
<dbReference type="Pfam" id="PF00929">
    <property type="entry name" value="RNase_T"/>
    <property type="match status" value="1"/>
</dbReference>
<dbReference type="InterPro" id="IPR013520">
    <property type="entry name" value="Ribonucl_H"/>
</dbReference>
<sequence length="271" mass="30353">MRMLHVSHLPPPSSMSPTHYRLSTRLARHLRSAGCYLSEHVLAEQVLASPGLPRGPWAGQLLRDLLDGRFERGESGVGLWEWKYSFPAKGEAIVVLDVETTGLSPEQNEIIEFAMVRLENGRRTVFERLVNPGVPIPPFISRLTGIRNEDVRDAADIYTVLAEALPLLDNATLIIQNAGFDLGFLHPRFRRLGYRLDNPVVDTIHWARKALPGLSKRGLDALAWAFDLGPIVDRHRALSDVQTTLQAAHEMYYMLTAGKPTLARHLAARPY</sequence>
<dbReference type="SUPFAM" id="SSF53098">
    <property type="entry name" value="Ribonuclease H-like"/>
    <property type="match status" value="1"/>
</dbReference>
<reference evidence="2 3" key="1">
    <citation type="submission" date="2019-07" db="EMBL/GenBank/DDBJ databases">
        <title>Whole genome shotgun sequence of Meiothermus hypogaeus NBRC 106114.</title>
        <authorList>
            <person name="Hosoyama A."/>
            <person name="Uohara A."/>
            <person name="Ohji S."/>
            <person name="Ichikawa N."/>
        </authorList>
    </citation>
    <scope>NUCLEOTIDE SEQUENCE [LARGE SCALE GENOMIC DNA]</scope>
    <source>
        <strain evidence="2 3">NBRC 106114</strain>
    </source>
</reference>
<dbReference type="GO" id="GO:0003676">
    <property type="term" value="F:nucleic acid binding"/>
    <property type="evidence" value="ECO:0007669"/>
    <property type="project" value="InterPro"/>
</dbReference>
<dbReference type="PANTHER" id="PTHR30231:SF41">
    <property type="entry name" value="DNA POLYMERASE III SUBUNIT EPSILON"/>
    <property type="match status" value="1"/>
</dbReference>
<evidence type="ECO:0000313" key="2">
    <source>
        <dbReference type="EMBL" id="GEM82151.1"/>
    </source>
</evidence>